<keyword evidence="3" id="KW-1185">Reference proteome</keyword>
<evidence type="ECO:0000313" key="3">
    <source>
        <dbReference type="Proteomes" id="UP000027601"/>
    </source>
</evidence>
<comment type="caution">
    <text evidence="2">The sequence shown here is derived from an EMBL/GenBank/DDBJ whole genome shotgun (WGS) entry which is preliminary data.</text>
</comment>
<sequence>MKKGAFKITLATVFVLLVGYTIYHSQKKEIFSELALNTLEALARNELPEIEIKCDKGGSGKCYNMTWEEGLYGVCRFDCDATGDPADYCNSLYVGFVNFCSAMGV</sequence>
<dbReference type="EMBL" id="BAJS01000009">
    <property type="protein sequence ID" value="GAK36686.1"/>
    <property type="molecule type" value="Genomic_DNA"/>
</dbReference>
<feature type="transmembrane region" description="Helical" evidence="1">
    <location>
        <begin position="6"/>
        <end position="23"/>
    </location>
</feature>
<proteinExistence type="predicted"/>
<dbReference type="OrthoDB" id="1050035at2"/>
<organism evidence="2 3">
    <name type="scientific">Bacteroides graminisolvens DSM 19988 = JCM 15093</name>
    <dbReference type="NCBI Taxonomy" id="1121097"/>
    <lineage>
        <taxon>Bacteria</taxon>
        <taxon>Pseudomonadati</taxon>
        <taxon>Bacteroidota</taxon>
        <taxon>Bacteroidia</taxon>
        <taxon>Bacteroidales</taxon>
        <taxon>Bacteroidaceae</taxon>
        <taxon>Bacteroides</taxon>
    </lineage>
</organism>
<gene>
    <name evidence="2" type="ORF">JCM15093_1870</name>
</gene>
<reference evidence="2 3" key="1">
    <citation type="journal article" date="2015" name="Microbes Environ.">
        <title>Distribution and evolution of nitrogen fixation genes in the phylum bacteroidetes.</title>
        <authorList>
            <person name="Inoue J."/>
            <person name="Oshima K."/>
            <person name="Suda W."/>
            <person name="Sakamoto M."/>
            <person name="Iino T."/>
            <person name="Noda S."/>
            <person name="Hongoh Y."/>
            <person name="Hattori M."/>
            <person name="Ohkuma M."/>
        </authorList>
    </citation>
    <scope>NUCLEOTIDE SEQUENCE [LARGE SCALE GENOMIC DNA]</scope>
    <source>
        <strain evidence="2 3">JCM 15093</strain>
    </source>
</reference>
<dbReference type="AlphaFoldDB" id="A0A069D346"/>
<dbReference type="InterPro" id="IPR025905">
    <property type="entry name" value="NVEALA"/>
</dbReference>
<accession>A0A069D346</accession>
<dbReference type="Pfam" id="PF14055">
    <property type="entry name" value="NVEALA"/>
    <property type="match status" value="1"/>
</dbReference>
<evidence type="ECO:0000256" key="1">
    <source>
        <dbReference type="SAM" id="Phobius"/>
    </source>
</evidence>
<keyword evidence="1" id="KW-0472">Membrane</keyword>
<evidence type="ECO:0000313" key="2">
    <source>
        <dbReference type="EMBL" id="GAK36686.1"/>
    </source>
</evidence>
<keyword evidence="1" id="KW-0812">Transmembrane</keyword>
<dbReference type="RefSeq" id="WP_024996541.1">
    <property type="nucleotide sequence ID" value="NZ_ATZI01000009.1"/>
</dbReference>
<name>A0A069D346_9BACE</name>
<protein>
    <recommendedName>
        <fullName evidence="4">NVEALA family protein</fullName>
    </recommendedName>
</protein>
<keyword evidence="1" id="KW-1133">Transmembrane helix</keyword>
<evidence type="ECO:0008006" key="4">
    <source>
        <dbReference type="Google" id="ProtNLM"/>
    </source>
</evidence>
<dbReference type="Proteomes" id="UP000027601">
    <property type="component" value="Unassembled WGS sequence"/>
</dbReference>
<dbReference type="STRING" id="1121097.GCA_000428125_02230"/>